<evidence type="ECO:0000313" key="7">
    <source>
        <dbReference type="EMBL" id="MBP2293394.1"/>
    </source>
</evidence>
<gene>
    <name evidence="7" type="ORF">J2851_003177</name>
</gene>
<dbReference type="InterPro" id="IPR030923">
    <property type="entry name" value="LptG"/>
</dbReference>
<evidence type="ECO:0000256" key="1">
    <source>
        <dbReference type="ARBA" id="ARBA00004651"/>
    </source>
</evidence>
<reference evidence="7 8" key="1">
    <citation type="submission" date="2021-03" db="EMBL/GenBank/DDBJ databases">
        <title>Genomic Encyclopedia of Type Strains, Phase III (KMG-III): the genomes of soil and plant-associated and newly described type strains.</title>
        <authorList>
            <person name="Whitman W."/>
        </authorList>
    </citation>
    <scope>NUCLEOTIDE SEQUENCE [LARGE SCALE GENOMIC DNA]</scope>
    <source>
        <strain evidence="7 8">IMMIB AFH-6</strain>
    </source>
</reference>
<accession>A0ABS4SLG4</accession>
<dbReference type="InterPro" id="IPR005495">
    <property type="entry name" value="LptG/LptF_permease"/>
</dbReference>
<evidence type="ECO:0000256" key="5">
    <source>
        <dbReference type="ARBA" id="ARBA00023136"/>
    </source>
</evidence>
<keyword evidence="5 6" id="KW-0472">Membrane</keyword>
<keyword evidence="3 6" id="KW-0812">Transmembrane</keyword>
<comment type="subcellular location">
    <subcellularLocation>
        <location evidence="1">Cell membrane</location>
        <topology evidence="1">Multi-pass membrane protein</topology>
    </subcellularLocation>
</comment>
<dbReference type="Proteomes" id="UP000781958">
    <property type="component" value="Unassembled WGS sequence"/>
</dbReference>
<proteinExistence type="predicted"/>
<organism evidence="7 8">
    <name type="scientific">Azospirillum rugosum</name>
    <dbReference type="NCBI Taxonomy" id="416170"/>
    <lineage>
        <taxon>Bacteria</taxon>
        <taxon>Pseudomonadati</taxon>
        <taxon>Pseudomonadota</taxon>
        <taxon>Alphaproteobacteria</taxon>
        <taxon>Rhodospirillales</taxon>
        <taxon>Azospirillaceae</taxon>
        <taxon>Azospirillum</taxon>
    </lineage>
</organism>
<sequence>MLIRYVSRAFAGRFLAVLLAFAALLQLLDLLDKASTVLERGRGAADLLTYIALRLPMFVNQLVPLAVLIGALSAFMTLARNNEVVALRSAGASPWLFLRLLVPTVAVIVLLHLLLLDQVVPRAEQALQDWWAARAAPTAQAEDAPAKPVWMRVGNSIVSIATVDNHGRQLTGVTIVSRDEQGRATGRIVAQNADWGSGRWTLHGAEVLTLRHSAQLEEHRNVLPWPDGPSPDNVAFVANPTQFLSLHRIRSILDGAWSGTKHRAYYETQMQKTFSIPASSVVMLLLAQPALHGIRRSQRFGSGLAAGLVLGLVFLLLQGLLSALAEAGTLPPILAVWSPLVLFGCIGGTVLLSLEE</sequence>
<dbReference type="NCBIfam" id="TIGR04408">
    <property type="entry name" value="LptG_lptG"/>
    <property type="match status" value="1"/>
</dbReference>
<evidence type="ECO:0000256" key="4">
    <source>
        <dbReference type="ARBA" id="ARBA00022989"/>
    </source>
</evidence>
<feature type="transmembrane region" description="Helical" evidence="6">
    <location>
        <begin position="96"/>
        <end position="115"/>
    </location>
</feature>
<evidence type="ECO:0000256" key="3">
    <source>
        <dbReference type="ARBA" id="ARBA00022692"/>
    </source>
</evidence>
<dbReference type="RefSeq" id="WP_209767320.1">
    <property type="nucleotide sequence ID" value="NZ_JAGINP010000010.1"/>
</dbReference>
<dbReference type="PANTHER" id="PTHR33529">
    <property type="entry name" value="SLR0882 PROTEIN-RELATED"/>
    <property type="match status" value="1"/>
</dbReference>
<keyword evidence="2" id="KW-1003">Cell membrane</keyword>
<dbReference type="EMBL" id="JAGINP010000010">
    <property type="protein sequence ID" value="MBP2293394.1"/>
    <property type="molecule type" value="Genomic_DNA"/>
</dbReference>
<dbReference type="PANTHER" id="PTHR33529:SF2">
    <property type="entry name" value="LIPOPOLYSACCHARIDE EXPORT SYSTEM PERMEASE PROTEIN LPTG"/>
    <property type="match status" value="1"/>
</dbReference>
<feature type="transmembrane region" description="Helical" evidence="6">
    <location>
        <begin position="303"/>
        <end position="321"/>
    </location>
</feature>
<evidence type="ECO:0000313" key="8">
    <source>
        <dbReference type="Proteomes" id="UP000781958"/>
    </source>
</evidence>
<protein>
    <submittedName>
        <fullName evidence="7">Lipopolysaccharide export system permease protein</fullName>
    </submittedName>
</protein>
<dbReference type="Pfam" id="PF03739">
    <property type="entry name" value="LptF_LptG"/>
    <property type="match status" value="1"/>
</dbReference>
<keyword evidence="8" id="KW-1185">Reference proteome</keyword>
<keyword evidence="4 6" id="KW-1133">Transmembrane helix</keyword>
<evidence type="ECO:0000256" key="2">
    <source>
        <dbReference type="ARBA" id="ARBA00022475"/>
    </source>
</evidence>
<feature type="transmembrane region" description="Helical" evidence="6">
    <location>
        <begin position="333"/>
        <end position="354"/>
    </location>
</feature>
<name>A0ABS4SLG4_9PROT</name>
<comment type="caution">
    <text evidence="7">The sequence shown here is derived from an EMBL/GenBank/DDBJ whole genome shotgun (WGS) entry which is preliminary data.</text>
</comment>
<evidence type="ECO:0000256" key="6">
    <source>
        <dbReference type="SAM" id="Phobius"/>
    </source>
</evidence>
<feature type="transmembrane region" description="Helical" evidence="6">
    <location>
        <begin position="57"/>
        <end position="75"/>
    </location>
</feature>